<dbReference type="Proteomes" id="UP000887569">
    <property type="component" value="Unplaced"/>
</dbReference>
<evidence type="ECO:0000313" key="2">
    <source>
        <dbReference type="WBParaSite" id="PgR116_g016_t04"/>
    </source>
</evidence>
<protein>
    <submittedName>
        <fullName evidence="2">Uncharacterized protein</fullName>
    </submittedName>
</protein>
<keyword evidence="1" id="KW-1185">Reference proteome</keyword>
<reference evidence="2" key="1">
    <citation type="submission" date="2022-11" db="UniProtKB">
        <authorList>
            <consortium name="WormBaseParasite"/>
        </authorList>
    </citation>
    <scope>IDENTIFICATION</scope>
</reference>
<dbReference type="AlphaFoldDB" id="A0A915CBW3"/>
<proteinExistence type="predicted"/>
<accession>A0A915CBW3</accession>
<organism evidence="1 2">
    <name type="scientific">Parascaris univalens</name>
    <name type="common">Nematode worm</name>
    <dbReference type="NCBI Taxonomy" id="6257"/>
    <lineage>
        <taxon>Eukaryota</taxon>
        <taxon>Metazoa</taxon>
        <taxon>Ecdysozoa</taxon>
        <taxon>Nematoda</taxon>
        <taxon>Chromadorea</taxon>
        <taxon>Rhabditida</taxon>
        <taxon>Spirurina</taxon>
        <taxon>Ascaridomorpha</taxon>
        <taxon>Ascaridoidea</taxon>
        <taxon>Ascarididae</taxon>
        <taxon>Parascaris</taxon>
    </lineage>
</organism>
<sequence length="67" mass="7404">MIVDPSSTSMPSIEMQPVKVHSSLSHSIQLVFIAYATVSQQLLPLEPRSSCNVLCDCWNRVISTCHS</sequence>
<name>A0A915CBW3_PARUN</name>
<evidence type="ECO:0000313" key="1">
    <source>
        <dbReference type="Proteomes" id="UP000887569"/>
    </source>
</evidence>
<dbReference type="WBParaSite" id="PgR116_g016_t04">
    <property type="protein sequence ID" value="PgR116_g016_t04"/>
    <property type="gene ID" value="PgR116_g016"/>
</dbReference>